<proteinExistence type="predicted"/>
<organism evidence="3 4">
    <name type="scientific">Lentinus tigrinus ALCF2SS1-6</name>
    <dbReference type="NCBI Taxonomy" id="1328759"/>
    <lineage>
        <taxon>Eukaryota</taxon>
        <taxon>Fungi</taxon>
        <taxon>Dikarya</taxon>
        <taxon>Basidiomycota</taxon>
        <taxon>Agaricomycotina</taxon>
        <taxon>Agaricomycetes</taxon>
        <taxon>Polyporales</taxon>
        <taxon>Polyporaceae</taxon>
        <taxon>Lentinus</taxon>
    </lineage>
</organism>
<dbReference type="Pfam" id="PF20151">
    <property type="entry name" value="DUF6533"/>
    <property type="match status" value="1"/>
</dbReference>
<name>A0A5C2SBY2_9APHY</name>
<protein>
    <recommendedName>
        <fullName evidence="2">DUF6533 domain-containing protein</fullName>
    </recommendedName>
</protein>
<feature type="domain" description="DUF6533" evidence="2">
    <location>
        <begin position="20"/>
        <end position="60"/>
    </location>
</feature>
<gene>
    <name evidence="3" type="ORF">L227DRAFT_65094</name>
</gene>
<evidence type="ECO:0000259" key="2">
    <source>
        <dbReference type="Pfam" id="PF20151"/>
    </source>
</evidence>
<accession>A0A5C2SBY2</accession>
<dbReference type="OrthoDB" id="2803471at2759"/>
<dbReference type="EMBL" id="ML122262">
    <property type="protein sequence ID" value="RPD61312.1"/>
    <property type="molecule type" value="Genomic_DNA"/>
</dbReference>
<reference evidence="3" key="1">
    <citation type="journal article" date="2018" name="Genome Biol. Evol.">
        <title>Genomics and development of Lentinus tigrinus, a white-rot wood-decaying mushroom with dimorphic fruiting bodies.</title>
        <authorList>
            <person name="Wu B."/>
            <person name="Xu Z."/>
            <person name="Knudson A."/>
            <person name="Carlson A."/>
            <person name="Chen N."/>
            <person name="Kovaka S."/>
            <person name="LaButti K."/>
            <person name="Lipzen A."/>
            <person name="Pennachio C."/>
            <person name="Riley R."/>
            <person name="Schakwitz W."/>
            <person name="Umezawa K."/>
            <person name="Ohm R.A."/>
            <person name="Grigoriev I.V."/>
            <person name="Nagy L.G."/>
            <person name="Gibbons J."/>
            <person name="Hibbett D."/>
        </authorList>
    </citation>
    <scope>NUCLEOTIDE SEQUENCE [LARGE SCALE GENOMIC DNA]</scope>
    <source>
        <strain evidence="3">ALCF2SS1-6</strain>
    </source>
</reference>
<evidence type="ECO:0000313" key="3">
    <source>
        <dbReference type="EMBL" id="RPD61312.1"/>
    </source>
</evidence>
<dbReference type="AlphaFoldDB" id="A0A5C2SBY2"/>
<keyword evidence="1" id="KW-0812">Transmembrane</keyword>
<sequence length="165" mass="18900">MDDIIEDIRSISLATLLYDAATALFCYDYCLTFGREVQYIWPLRLSIPSLLFFAVRYPALVNTIFIILDQTCWRGMRDELYDHGSHANGTQSHTPNLSCDFLRTPGIRIVRTQPTRSCYSPSTGSHQSFDLIGHVHPFGHSSIVVPSPYMRLLLNCTRRDVRKGW</sequence>
<evidence type="ECO:0000313" key="4">
    <source>
        <dbReference type="Proteomes" id="UP000313359"/>
    </source>
</evidence>
<dbReference type="Proteomes" id="UP000313359">
    <property type="component" value="Unassembled WGS sequence"/>
</dbReference>
<feature type="transmembrane region" description="Helical" evidence="1">
    <location>
        <begin position="45"/>
        <end position="68"/>
    </location>
</feature>
<keyword evidence="1" id="KW-1133">Transmembrane helix</keyword>
<keyword evidence="1" id="KW-0472">Membrane</keyword>
<evidence type="ECO:0000256" key="1">
    <source>
        <dbReference type="SAM" id="Phobius"/>
    </source>
</evidence>
<keyword evidence="4" id="KW-1185">Reference proteome</keyword>
<dbReference type="InterPro" id="IPR045340">
    <property type="entry name" value="DUF6533"/>
</dbReference>